<name>A0A2B7XXP9_POLH7</name>
<dbReference type="GO" id="GO:0000139">
    <property type="term" value="C:Golgi membrane"/>
    <property type="evidence" value="ECO:0007669"/>
    <property type="project" value="TreeGrafter"/>
</dbReference>
<reference evidence="4 5" key="1">
    <citation type="submission" date="2017-10" db="EMBL/GenBank/DDBJ databases">
        <title>Comparative genomics in systemic dimorphic fungi from Ajellomycetaceae.</title>
        <authorList>
            <person name="Munoz J.F."/>
            <person name="Mcewen J.G."/>
            <person name="Clay O.K."/>
            <person name="Cuomo C.A."/>
        </authorList>
    </citation>
    <scope>NUCLEOTIDE SEQUENCE [LARGE SCALE GENOMIC DNA]</scope>
    <source>
        <strain evidence="4 5">UAMH7299</strain>
    </source>
</reference>
<comment type="similarity">
    <text evidence="1">Belongs to the glycosyltransferase 34 family.</text>
</comment>
<dbReference type="STRING" id="1447883.A0A2B7XXP9"/>
<evidence type="ECO:0000256" key="3">
    <source>
        <dbReference type="ARBA" id="ARBA00022679"/>
    </source>
</evidence>
<comment type="caution">
    <text evidence="4">The sequence shown here is derived from an EMBL/GenBank/DDBJ whole genome shotgun (WGS) entry which is preliminary data.</text>
</comment>
<keyword evidence="2" id="KW-0328">Glycosyltransferase</keyword>
<evidence type="ECO:0000256" key="2">
    <source>
        <dbReference type="ARBA" id="ARBA00022676"/>
    </source>
</evidence>
<protein>
    <recommendedName>
        <fullName evidence="6">Galactosyl transferase GMA12/MNN10 family protein</fullName>
    </recommendedName>
</protein>
<keyword evidence="5" id="KW-1185">Reference proteome</keyword>
<dbReference type="Proteomes" id="UP000224634">
    <property type="component" value="Unassembled WGS sequence"/>
</dbReference>
<keyword evidence="3" id="KW-0808">Transferase</keyword>
<evidence type="ECO:0008006" key="6">
    <source>
        <dbReference type="Google" id="ProtNLM"/>
    </source>
</evidence>
<dbReference type="GO" id="GO:0006487">
    <property type="term" value="P:protein N-linked glycosylation"/>
    <property type="evidence" value="ECO:0007669"/>
    <property type="project" value="TreeGrafter"/>
</dbReference>
<sequence length="245" mass="28649">MLYGNHTIYERALRTHEEHSRRLGYPLVVLRDPILDGYWNKYAILMLAMLKELEKPADQRLQWLFWFDADTVLMNPNMPLETFLPPPHLADIHMLLTEDWNGMNNGVFLIRVHLWSIKLLSAATAYPVLNPKVDLFWHDQSALSNLFKDNAYLARPVVYCPLRWFNAYMRAPNGEGLNLDSPAHLQVHPGDLLVHFPGTPREKLEETLNPYIAIAEEHRPEWELPLESTEYIETTKLFWNHTKSP</sequence>
<organism evidence="4 5">
    <name type="scientific">Polytolypa hystricis (strain UAMH7299)</name>
    <dbReference type="NCBI Taxonomy" id="1447883"/>
    <lineage>
        <taxon>Eukaryota</taxon>
        <taxon>Fungi</taxon>
        <taxon>Dikarya</taxon>
        <taxon>Ascomycota</taxon>
        <taxon>Pezizomycotina</taxon>
        <taxon>Eurotiomycetes</taxon>
        <taxon>Eurotiomycetidae</taxon>
        <taxon>Onygenales</taxon>
        <taxon>Onygenales incertae sedis</taxon>
        <taxon>Polytolypa</taxon>
    </lineage>
</organism>
<dbReference type="InterPro" id="IPR008630">
    <property type="entry name" value="Glyco_trans_34"/>
</dbReference>
<dbReference type="PANTHER" id="PTHR31306:SF8">
    <property type="entry name" value="GLYCOSYLTRANSFERASE FAMILY 34 PROTEIN"/>
    <property type="match status" value="1"/>
</dbReference>
<gene>
    <name evidence="4" type="ORF">AJ80_06366</name>
</gene>
<evidence type="ECO:0000256" key="1">
    <source>
        <dbReference type="ARBA" id="ARBA00005664"/>
    </source>
</evidence>
<evidence type="ECO:0000313" key="5">
    <source>
        <dbReference type="Proteomes" id="UP000224634"/>
    </source>
</evidence>
<dbReference type="Pfam" id="PF05637">
    <property type="entry name" value="Glyco_transf_34"/>
    <property type="match status" value="1"/>
</dbReference>
<proteinExistence type="inferred from homology"/>
<dbReference type="AlphaFoldDB" id="A0A2B7XXP9"/>
<dbReference type="InterPro" id="IPR029044">
    <property type="entry name" value="Nucleotide-diphossugar_trans"/>
</dbReference>
<evidence type="ECO:0000313" key="4">
    <source>
        <dbReference type="EMBL" id="PGH13257.1"/>
    </source>
</evidence>
<dbReference type="Gene3D" id="3.90.550.10">
    <property type="entry name" value="Spore Coat Polysaccharide Biosynthesis Protein SpsA, Chain A"/>
    <property type="match status" value="1"/>
</dbReference>
<dbReference type="GO" id="GO:0016757">
    <property type="term" value="F:glycosyltransferase activity"/>
    <property type="evidence" value="ECO:0007669"/>
    <property type="project" value="UniProtKB-KW"/>
</dbReference>
<dbReference type="SUPFAM" id="SSF53448">
    <property type="entry name" value="Nucleotide-diphospho-sugar transferases"/>
    <property type="match status" value="1"/>
</dbReference>
<dbReference type="PANTHER" id="PTHR31306">
    <property type="entry name" value="ALPHA-1,6-MANNOSYLTRANSFERASE MNN11-RELATED"/>
    <property type="match status" value="1"/>
</dbReference>
<accession>A0A2B7XXP9</accession>
<dbReference type="OrthoDB" id="407658at2759"/>
<dbReference type="EMBL" id="PDNA01000106">
    <property type="protein sequence ID" value="PGH13257.1"/>
    <property type="molecule type" value="Genomic_DNA"/>
</dbReference>